<sequence>MKQLYDFYIDASVHVAFAVLALLEATFILLNIPSGIHLDLFVFFGTISAYNFVKYGVEAEKYILVATRYHKNIQFFSIVALFIALYNAFYLSNNALIFLCVMIFMTGLYAVPVLPHTKNLRNLGGLKIFIVALVWAGTTVLLPVYQINSVISWDVVIETIQRFVLVLILLVPFEIRDLAYDSPALKTLPQRFGVSTTRIIGSFGTTVFFALTFLKDDLQPIEVIGKGILFLCLGFTMLFTEKHQQRYFASFWVEAIPIFWWGVLVLIGTFY</sequence>
<feature type="transmembrane region" description="Helical" evidence="1">
    <location>
        <begin position="126"/>
        <end position="145"/>
    </location>
</feature>
<proteinExistence type="predicted"/>
<evidence type="ECO:0008006" key="4">
    <source>
        <dbReference type="Google" id="ProtNLM"/>
    </source>
</evidence>
<keyword evidence="1" id="KW-0812">Transmembrane</keyword>
<reference evidence="2 3" key="1">
    <citation type="submission" date="2017-04" db="EMBL/GenBank/DDBJ databases">
        <authorList>
            <person name="Afonso C.L."/>
            <person name="Miller P.J."/>
            <person name="Scott M.A."/>
            <person name="Spackman E."/>
            <person name="Goraichik I."/>
            <person name="Dimitrov K.M."/>
            <person name="Suarez D.L."/>
            <person name="Swayne D.E."/>
        </authorList>
    </citation>
    <scope>NUCLEOTIDE SEQUENCE [LARGE SCALE GENOMIC DNA]</scope>
    <source>
        <strain evidence="2 3">DSM 21164</strain>
    </source>
</reference>
<feature type="transmembrane region" description="Helical" evidence="1">
    <location>
        <begin position="73"/>
        <end position="89"/>
    </location>
</feature>
<gene>
    <name evidence="2" type="ORF">SAMN05660703_2294</name>
</gene>
<feature type="transmembrane region" description="Helical" evidence="1">
    <location>
        <begin position="220"/>
        <end position="239"/>
    </location>
</feature>
<feature type="transmembrane region" description="Helical" evidence="1">
    <location>
        <begin position="192"/>
        <end position="214"/>
    </location>
</feature>
<name>A0A1W2AXD8_9FLAO</name>
<organism evidence="2 3">
    <name type="scientific">Cellulophaga tyrosinoxydans</name>
    <dbReference type="NCBI Taxonomy" id="504486"/>
    <lineage>
        <taxon>Bacteria</taxon>
        <taxon>Pseudomonadati</taxon>
        <taxon>Bacteroidota</taxon>
        <taxon>Flavobacteriia</taxon>
        <taxon>Flavobacteriales</taxon>
        <taxon>Flavobacteriaceae</taxon>
        <taxon>Cellulophaga</taxon>
    </lineage>
</organism>
<keyword evidence="1" id="KW-0472">Membrane</keyword>
<feature type="transmembrane region" description="Helical" evidence="1">
    <location>
        <begin position="7"/>
        <end position="30"/>
    </location>
</feature>
<evidence type="ECO:0000313" key="2">
    <source>
        <dbReference type="EMBL" id="SMC65417.1"/>
    </source>
</evidence>
<protein>
    <recommendedName>
        <fullName evidence="4">UbiA prenyltransferase family protein</fullName>
    </recommendedName>
</protein>
<evidence type="ECO:0000256" key="1">
    <source>
        <dbReference type="SAM" id="Phobius"/>
    </source>
</evidence>
<feature type="transmembrane region" description="Helical" evidence="1">
    <location>
        <begin position="151"/>
        <end position="171"/>
    </location>
</feature>
<dbReference type="RefSeq" id="WP_234989655.1">
    <property type="nucleotide sequence ID" value="NZ_FWXO01000003.1"/>
</dbReference>
<dbReference type="Proteomes" id="UP000192360">
    <property type="component" value="Unassembled WGS sequence"/>
</dbReference>
<accession>A0A1W2AXD8</accession>
<dbReference type="EMBL" id="FWXO01000003">
    <property type="protein sequence ID" value="SMC65417.1"/>
    <property type="molecule type" value="Genomic_DNA"/>
</dbReference>
<keyword evidence="3" id="KW-1185">Reference proteome</keyword>
<feature type="transmembrane region" description="Helical" evidence="1">
    <location>
        <begin position="36"/>
        <end position="53"/>
    </location>
</feature>
<feature type="transmembrane region" description="Helical" evidence="1">
    <location>
        <begin position="95"/>
        <end position="114"/>
    </location>
</feature>
<feature type="transmembrane region" description="Helical" evidence="1">
    <location>
        <begin position="251"/>
        <end position="270"/>
    </location>
</feature>
<evidence type="ECO:0000313" key="3">
    <source>
        <dbReference type="Proteomes" id="UP000192360"/>
    </source>
</evidence>
<dbReference type="STRING" id="504486.SAMN05660703_2294"/>
<keyword evidence="1" id="KW-1133">Transmembrane helix</keyword>
<dbReference type="AlphaFoldDB" id="A0A1W2AXD8"/>